<dbReference type="PANTHER" id="PTHR47959:SF1">
    <property type="entry name" value="ATP-DEPENDENT RNA HELICASE DBPA"/>
    <property type="match status" value="1"/>
</dbReference>
<dbReference type="InterPro" id="IPR050079">
    <property type="entry name" value="DEAD_box_RNA_helicase"/>
</dbReference>
<evidence type="ECO:0000313" key="11">
    <source>
        <dbReference type="Proteomes" id="UP000197361"/>
    </source>
</evidence>
<keyword evidence="11" id="KW-1185">Reference proteome</keyword>
<evidence type="ECO:0000256" key="1">
    <source>
        <dbReference type="ARBA" id="ARBA00022741"/>
    </source>
</evidence>
<evidence type="ECO:0000256" key="7">
    <source>
        <dbReference type="SAM" id="MobiDB-lite"/>
    </source>
</evidence>
<dbReference type="AlphaFoldDB" id="A0A246K2X1"/>
<dbReference type="SMART" id="SM00490">
    <property type="entry name" value="HELICc"/>
    <property type="match status" value="1"/>
</dbReference>
<dbReference type="InterPro" id="IPR012677">
    <property type="entry name" value="Nucleotide-bd_a/b_plait_sf"/>
</dbReference>
<dbReference type="Pfam" id="PF03880">
    <property type="entry name" value="DbpA"/>
    <property type="match status" value="1"/>
</dbReference>
<comment type="similarity">
    <text evidence="5 6">Belongs to the DEAD box helicase family.</text>
</comment>
<protein>
    <submittedName>
        <fullName evidence="10">DEAD/DEAH box helicase</fullName>
    </submittedName>
</protein>
<dbReference type="InterPro" id="IPR005580">
    <property type="entry name" value="DbpA/CsdA_RNA-bd_dom"/>
</dbReference>
<dbReference type="Pfam" id="PF00271">
    <property type="entry name" value="Helicase_C"/>
    <property type="match status" value="1"/>
</dbReference>
<evidence type="ECO:0000256" key="6">
    <source>
        <dbReference type="RuleBase" id="RU000492"/>
    </source>
</evidence>
<feature type="domain" description="Helicase ATP-binding" evidence="8">
    <location>
        <begin position="30"/>
        <end position="205"/>
    </location>
</feature>
<sequence>MTFENLSPVLSDALTARGYETLTPVQSQVSEDQAKGRDLLVSAQTGSGKTVAFGLAMGDELLEDGRMPYATSPLALIIAPTRELALQVSRELSWLYAKAGARIATCVGGMDASKERRALGQGVQIVVGTPGRLRDHLERGALDLSALRVAVLDEADEMLDMGFRDDLEEILDGTPATRRTLLFSATIPSPIVQLAKRYQTNALRISTVGQDRGHGDIAYQAVTVAPADIEGAVVNLLRLHDAETAMLFCATRDNVRRLHASLVERGFAAVALSGEHSQNERNAALQALRDRRAKVCVATDVAARGIDLPTLSLVVHVEIPRDAEALQHRSGRTGRAGKKGTAVIIVPYPRRRRVDGMLRGARIEAEWMDAPTAADVRKRDQERLMEKLLTPVEHEPEDIELAQRLMAERTPEDIAASLVQAHRALMPPPEDLIDNGPRGRDTAGRPERGERFERPERGAGGDQREGFEDSVWFRLNIGRHQNADPRWILPLLCRRGHVSKNEIGAIRIGPKETMFNIPRAIADRFAEAVIRSANEDGEDDSGVAITPAPDGPTYPPRRDKGGHGGGHSGPRDGAPRSTLGRAPSGDRSYGERPRGPGGPGGKPTDRYKPKPFGQRSPRRPSK</sequence>
<feature type="region of interest" description="Disordered" evidence="7">
    <location>
        <begin position="427"/>
        <end position="465"/>
    </location>
</feature>
<dbReference type="CDD" id="cd00268">
    <property type="entry name" value="DEADc"/>
    <property type="match status" value="1"/>
</dbReference>
<evidence type="ECO:0000256" key="4">
    <source>
        <dbReference type="ARBA" id="ARBA00022840"/>
    </source>
</evidence>
<dbReference type="OrthoDB" id="9805696at2"/>
<dbReference type="GO" id="GO:0003724">
    <property type="term" value="F:RNA helicase activity"/>
    <property type="evidence" value="ECO:0007669"/>
    <property type="project" value="TreeGrafter"/>
</dbReference>
<dbReference type="CDD" id="cd12252">
    <property type="entry name" value="RRM_DbpA"/>
    <property type="match status" value="1"/>
</dbReference>
<dbReference type="CDD" id="cd18787">
    <property type="entry name" value="SF2_C_DEAD"/>
    <property type="match status" value="1"/>
</dbReference>
<keyword evidence="2 6" id="KW-0378">Hydrolase</keyword>
<dbReference type="GO" id="GO:0003676">
    <property type="term" value="F:nucleic acid binding"/>
    <property type="evidence" value="ECO:0007669"/>
    <property type="project" value="InterPro"/>
</dbReference>
<organism evidence="10 11">
    <name type="scientific">Sphingopyxis bauzanensis</name>
    <dbReference type="NCBI Taxonomy" id="651663"/>
    <lineage>
        <taxon>Bacteria</taxon>
        <taxon>Pseudomonadati</taxon>
        <taxon>Pseudomonadota</taxon>
        <taxon>Alphaproteobacteria</taxon>
        <taxon>Sphingomonadales</taxon>
        <taxon>Sphingomonadaceae</taxon>
        <taxon>Sphingopyxis</taxon>
    </lineage>
</organism>
<evidence type="ECO:0000256" key="2">
    <source>
        <dbReference type="ARBA" id="ARBA00022801"/>
    </source>
</evidence>
<dbReference type="GO" id="GO:0005829">
    <property type="term" value="C:cytosol"/>
    <property type="evidence" value="ECO:0007669"/>
    <property type="project" value="TreeGrafter"/>
</dbReference>
<proteinExistence type="inferred from homology"/>
<dbReference type="InterPro" id="IPR044742">
    <property type="entry name" value="DEAD/DEAH_RhlB"/>
</dbReference>
<dbReference type="EMBL" id="NISK01000001">
    <property type="protein sequence ID" value="OWQ99894.1"/>
    <property type="molecule type" value="Genomic_DNA"/>
</dbReference>
<evidence type="ECO:0000259" key="8">
    <source>
        <dbReference type="PROSITE" id="PS51192"/>
    </source>
</evidence>
<keyword evidence="3 6" id="KW-0347">Helicase</keyword>
<dbReference type="Pfam" id="PF00270">
    <property type="entry name" value="DEAD"/>
    <property type="match status" value="1"/>
</dbReference>
<evidence type="ECO:0000256" key="5">
    <source>
        <dbReference type="ARBA" id="ARBA00038437"/>
    </source>
</evidence>
<comment type="caution">
    <text evidence="10">The sequence shown here is derived from an EMBL/GenBank/DDBJ whole genome shotgun (WGS) entry which is preliminary data.</text>
</comment>
<dbReference type="SMART" id="SM00487">
    <property type="entry name" value="DEXDc"/>
    <property type="match status" value="1"/>
</dbReference>
<evidence type="ECO:0000259" key="9">
    <source>
        <dbReference type="PROSITE" id="PS51194"/>
    </source>
</evidence>
<dbReference type="Proteomes" id="UP000197361">
    <property type="component" value="Unassembled WGS sequence"/>
</dbReference>
<dbReference type="GO" id="GO:0005524">
    <property type="term" value="F:ATP binding"/>
    <property type="evidence" value="ECO:0007669"/>
    <property type="project" value="UniProtKB-KW"/>
</dbReference>
<evidence type="ECO:0000256" key="3">
    <source>
        <dbReference type="ARBA" id="ARBA00022806"/>
    </source>
</evidence>
<dbReference type="PROSITE" id="PS00039">
    <property type="entry name" value="DEAD_ATP_HELICASE"/>
    <property type="match status" value="1"/>
</dbReference>
<dbReference type="Gene3D" id="3.30.70.330">
    <property type="match status" value="1"/>
</dbReference>
<dbReference type="InterPro" id="IPR001650">
    <property type="entry name" value="Helicase_C-like"/>
</dbReference>
<gene>
    <name evidence="10" type="ORF">CDQ92_06200</name>
</gene>
<keyword evidence="4 6" id="KW-0067">ATP-binding</keyword>
<feature type="region of interest" description="Disordered" evidence="7">
    <location>
        <begin position="534"/>
        <end position="622"/>
    </location>
</feature>
<dbReference type="InterPro" id="IPR014001">
    <property type="entry name" value="Helicase_ATP-bd"/>
</dbReference>
<dbReference type="GO" id="GO:0016787">
    <property type="term" value="F:hydrolase activity"/>
    <property type="evidence" value="ECO:0007669"/>
    <property type="project" value="UniProtKB-KW"/>
</dbReference>
<reference evidence="10 11" key="1">
    <citation type="journal article" date="2010" name="Int. J. Syst. Evol. Microbiol.">
        <title>Sphingopyxis bauzanensis sp. nov., a psychrophilic bacterium isolated from soil.</title>
        <authorList>
            <person name="Zhang D.C."/>
            <person name="Liu H.C."/>
            <person name="Xin Y.H."/>
            <person name="Zhou Y.G."/>
            <person name="Schinner F."/>
            <person name="Margesin R."/>
        </authorList>
    </citation>
    <scope>NUCLEOTIDE SEQUENCE [LARGE SCALE GENOMIC DNA]</scope>
    <source>
        <strain evidence="10 11">DSM 22271</strain>
    </source>
</reference>
<dbReference type="PROSITE" id="PS51192">
    <property type="entry name" value="HELICASE_ATP_BIND_1"/>
    <property type="match status" value="1"/>
</dbReference>
<dbReference type="InterPro" id="IPR000629">
    <property type="entry name" value="RNA-helicase_DEAD-box_CS"/>
</dbReference>
<name>A0A246K2X1_9SPHN</name>
<evidence type="ECO:0000313" key="10">
    <source>
        <dbReference type="EMBL" id="OWQ99894.1"/>
    </source>
</evidence>
<feature type="domain" description="Helicase C-terminal" evidence="9">
    <location>
        <begin position="228"/>
        <end position="384"/>
    </location>
</feature>
<dbReference type="RefSeq" id="WP_088440625.1">
    <property type="nucleotide sequence ID" value="NZ_BMMC01000005.1"/>
</dbReference>
<dbReference type="PROSITE" id="PS51194">
    <property type="entry name" value="HELICASE_CTER"/>
    <property type="match status" value="1"/>
</dbReference>
<dbReference type="InterPro" id="IPR011545">
    <property type="entry name" value="DEAD/DEAH_box_helicase_dom"/>
</dbReference>
<feature type="compositionally biased region" description="Basic and acidic residues" evidence="7">
    <location>
        <begin position="437"/>
        <end position="465"/>
    </location>
</feature>
<keyword evidence="1 6" id="KW-0547">Nucleotide-binding</keyword>
<dbReference type="InterPro" id="IPR027417">
    <property type="entry name" value="P-loop_NTPase"/>
</dbReference>
<dbReference type="PANTHER" id="PTHR47959">
    <property type="entry name" value="ATP-DEPENDENT RNA HELICASE RHLE-RELATED"/>
    <property type="match status" value="1"/>
</dbReference>
<accession>A0A246K2X1</accession>
<dbReference type="SUPFAM" id="SSF52540">
    <property type="entry name" value="P-loop containing nucleoside triphosphate hydrolases"/>
    <property type="match status" value="1"/>
</dbReference>
<dbReference type="Gene3D" id="3.40.50.300">
    <property type="entry name" value="P-loop containing nucleotide triphosphate hydrolases"/>
    <property type="match status" value="2"/>
</dbReference>